<name>A0A3N4II26_ASCIM</name>
<dbReference type="EMBL" id="ML119680">
    <property type="protein sequence ID" value="RPA81304.1"/>
    <property type="molecule type" value="Genomic_DNA"/>
</dbReference>
<reference evidence="1 2" key="1">
    <citation type="journal article" date="2018" name="Nat. Ecol. Evol.">
        <title>Pezizomycetes genomes reveal the molecular basis of ectomycorrhizal truffle lifestyle.</title>
        <authorList>
            <person name="Murat C."/>
            <person name="Payen T."/>
            <person name="Noel B."/>
            <person name="Kuo A."/>
            <person name="Morin E."/>
            <person name="Chen J."/>
            <person name="Kohler A."/>
            <person name="Krizsan K."/>
            <person name="Balestrini R."/>
            <person name="Da Silva C."/>
            <person name="Montanini B."/>
            <person name="Hainaut M."/>
            <person name="Levati E."/>
            <person name="Barry K.W."/>
            <person name="Belfiori B."/>
            <person name="Cichocki N."/>
            <person name="Clum A."/>
            <person name="Dockter R.B."/>
            <person name="Fauchery L."/>
            <person name="Guy J."/>
            <person name="Iotti M."/>
            <person name="Le Tacon F."/>
            <person name="Lindquist E.A."/>
            <person name="Lipzen A."/>
            <person name="Malagnac F."/>
            <person name="Mello A."/>
            <person name="Molinier V."/>
            <person name="Miyauchi S."/>
            <person name="Poulain J."/>
            <person name="Riccioni C."/>
            <person name="Rubini A."/>
            <person name="Sitrit Y."/>
            <person name="Splivallo R."/>
            <person name="Traeger S."/>
            <person name="Wang M."/>
            <person name="Zifcakova L."/>
            <person name="Wipf D."/>
            <person name="Zambonelli A."/>
            <person name="Paolocci F."/>
            <person name="Nowrousian M."/>
            <person name="Ottonello S."/>
            <person name="Baldrian P."/>
            <person name="Spatafora J.W."/>
            <person name="Henrissat B."/>
            <person name="Nagy L.G."/>
            <person name="Aury J.M."/>
            <person name="Wincker P."/>
            <person name="Grigoriev I.V."/>
            <person name="Bonfante P."/>
            <person name="Martin F.M."/>
        </authorList>
    </citation>
    <scope>NUCLEOTIDE SEQUENCE [LARGE SCALE GENOMIC DNA]</scope>
    <source>
        <strain evidence="1 2">RN42</strain>
    </source>
</reference>
<dbReference type="OrthoDB" id="3910890at2759"/>
<proteinExistence type="predicted"/>
<keyword evidence="2" id="KW-1185">Reference proteome</keyword>
<gene>
    <name evidence="1" type="ORF">BJ508DRAFT_414758</name>
</gene>
<evidence type="ECO:0000313" key="1">
    <source>
        <dbReference type="EMBL" id="RPA81304.1"/>
    </source>
</evidence>
<sequence>MAHPGFTPNEIASLFIDTLGAYAILQSPRTHNTTALREQQINLDEAALNSISKSAHVSVVVALGSACFGAVWERYKRRVGPHTAGSAFNLHRYSIQQNLLADFPSINLSVHNPLVQQLPGIARNGAVVWRPNSTGILSEGHNANNPSWFASTIRNSFAHANWELINPTGGLVTDDTIIVLKNYNPQKQAEPTDPVIVGQTPAGLLTFQLPISLGDLKKLISVALRNLIQYVQQPNLAGGQINPAAADQVLLRLLEAELQGGFELDRFFV</sequence>
<evidence type="ECO:0000313" key="2">
    <source>
        <dbReference type="Proteomes" id="UP000275078"/>
    </source>
</evidence>
<protein>
    <submittedName>
        <fullName evidence="1">Uncharacterized protein</fullName>
    </submittedName>
</protein>
<dbReference type="Proteomes" id="UP000275078">
    <property type="component" value="Unassembled WGS sequence"/>
</dbReference>
<accession>A0A3N4II26</accession>
<organism evidence="1 2">
    <name type="scientific">Ascobolus immersus RN42</name>
    <dbReference type="NCBI Taxonomy" id="1160509"/>
    <lineage>
        <taxon>Eukaryota</taxon>
        <taxon>Fungi</taxon>
        <taxon>Dikarya</taxon>
        <taxon>Ascomycota</taxon>
        <taxon>Pezizomycotina</taxon>
        <taxon>Pezizomycetes</taxon>
        <taxon>Pezizales</taxon>
        <taxon>Ascobolaceae</taxon>
        <taxon>Ascobolus</taxon>
    </lineage>
</organism>
<dbReference type="AlphaFoldDB" id="A0A3N4II26"/>